<proteinExistence type="predicted"/>
<dbReference type="EMBL" id="NBBJ01000001">
    <property type="protein sequence ID" value="OWK32294.1"/>
    <property type="molecule type" value="Genomic_DNA"/>
</dbReference>
<dbReference type="Proteomes" id="UP000197783">
    <property type="component" value="Unassembled WGS sequence"/>
</dbReference>
<evidence type="ECO:0000313" key="2">
    <source>
        <dbReference type="Proteomes" id="UP000197783"/>
    </source>
</evidence>
<dbReference type="AlphaFoldDB" id="A0A245ZRC4"/>
<comment type="caution">
    <text evidence="1">The sequence shown here is derived from an EMBL/GenBank/DDBJ whole genome shotgun (WGS) entry which is preliminary data.</text>
</comment>
<keyword evidence="2" id="KW-1185">Reference proteome</keyword>
<organism evidence="1 2">
    <name type="scientific">Sphingomonas mucosissima</name>
    <dbReference type="NCBI Taxonomy" id="370959"/>
    <lineage>
        <taxon>Bacteria</taxon>
        <taxon>Pseudomonadati</taxon>
        <taxon>Pseudomonadota</taxon>
        <taxon>Alphaproteobacteria</taxon>
        <taxon>Sphingomonadales</taxon>
        <taxon>Sphingomonadaceae</taxon>
        <taxon>Sphingomonas</taxon>
    </lineage>
</organism>
<reference evidence="1 2" key="1">
    <citation type="submission" date="2017-03" db="EMBL/GenBank/DDBJ databases">
        <title>Genome sequence of Sphingomonas mucosissima DSM 17494.</title>
        <authorList>
            <person name="Poehlein A."/>
            <person name="Wuebbeler J.H."/>
            <person name="Steinbuechel A."/>
            <person name="Daniel R."/>
        </authorList>
    </citation>
    <scope>NUCLEOTIDE SEQUENCE [LARGE SCALE GENOMIC DNA]</scope>
    <source>
        <strain evidence="1 2">DSM 17494</strain>
    </source>
</reference>
<accession>A0A245ZRC4</accession>
<dbReference type="RefSeq" id="WP_245832691.1">
    <property type="nucleotide sequence ID" value="NZ_NBBJ01000001.1"/>
</dbReference>
<name>A0A245ZRC4_9SPHN</name>
<evidence type="ECO:0008006" key="3">
    <source>
        <dbReference type="Google" id="ProtNLM"/>
    </source>
</evidence>
<protein>
    <recommendedName>
        <fullName evidence="3">HK97 gp10 family phage protein</fullName>
    </recommendedName>
</protein>
<evidence type="ECO:0000313" key="1">
    <source>
        <dbReference type="EMBL" id="OWK32294.1"/>
    </source>
</evidence>
<gene>
    <name evidence="1" type="ORF">SPMU_06160</name>
</gene>
<sequence>MATSRGGPEVRRFIAQLPKQIETKVLRGAARVAANVVADEARRRLGGKRAKTASGAMVLIANAVKVVTRQVPGAIVAKVQLKGEGAYVGRWLEWGTAPHFITVQDSAREGRSVNRINRLAREGSLVIGTQFVGASVWHKGADASPFMRVSLDLRETEAIAAAQAYINSRVTRKGIIGDDEGDAS</sequence>